<accession>A0ABM8BC84</accession>
<dbReference type="EMBL" id="AP026800">
    <property type="protein sequence ID" value="BDR54462.1"/>
    <property type="molecule type" value="Genomic_DNA"/>
</dbReference>
<evidence type="ECO:0000313" key="3">
    <source>
        <dbReference type="Proteomes" id="UP001321748"/>
    </source>
</evidence>
<gene>
    <name evidence="2" type="ORF">KIMH_05730</name>
</gene>
<dbReference type="Pfam" id="PF18986">
    <property type="entry name" value="DUF5719"/>
    <property type="match status" value="1"/>
</dbReference>
<dbReference type="InterPro" id="IPR043777">
    <property type="entry name" value="DUF5719"/>
</dbReference>
<keyword evidence="3" id="KW-1185">Reference proteome</keyword>
<evidence type="ECO:0008006" key="4">
    <source>
        <dbReference type="Google" id="ProtNLM"/>
    </source>
</evidence>
<dbReference type="Proteomes" id="UP001321748">
    <property type="component" value="Chromosome"/>
</dbReference>
<keyword evidence="1" id="KW-0472">Membrane</keyword>
<dbReference type="RefSeq" id="WP_317643468.1">
    <property type="nucleotide sequence ID" value="NZ_AP026800.1"/>
</dbReference>
<evidence type="ECO:0000313" key="2">
    <source>
        <dbReference type="EMBL" id="BDR54462.1"/>
    </source>
</evidence>
<evidence type="ECO:0000256" key="1">
    <source>
        <dbReference type="SAM" id="Phobius"/>
    </source>
</evidence>
<keyword evidence="1" id="KW-0812">Transmembrane</keyword>
<name>A0ABM8BC84_9BIFI</name>
<feature type="transmembrane region" description="Helical" evidence="1">
    <location>
        <begin position="21"/>
        <end position="40"/>
    </location>
</feature>
<organism evidence="2 3">
    <name type="scientific">Bombiscardovia apis</name>
    <dbReference type="NCBI Taxonomy" id="2932182"/>
    <lineage>
        <taxon>Bacteria</taxon>
        <taxon>Bacillati</taxon>
        <taxon>Actinomycetota</taxon>
        <taxon>Actinomycetes</taxon>
        <taxon>Bifidobacteriales</taxon>
        <taxon>Bifidobacteriaceae</taxon>
        <taxon>Bombiscardovia</taxon>
    </lineage>
</organism>
<sequence length="510" mass="53093">MSKNKQGLESKSTQSRWWQMLTGALTALIIIALSVAVMVFKPLSSTIDVGHLQDTGVRNVSQLNSTAYCPGRMALADTTAFGEVKPSEGNIASASRFVAFGPVYSSTVSALSGSGREQLADHDLDDDEPVQAWSGSADKGASLHRTQLLQAAQGAGAAGSVVSWASQGDLKGVQAASCLTASFEHSFLLPSTQQGWSQQLVVYNASTKATSVNIEAYGSKESGKLALATSGGMVVKATSEATFDIAAAAPEQDGILVRVSGTDAPVAAMVRVSAMAGTQSKGSDFAMNAGKSARHVALAGLEAGDQTRVLLAGQSKGKVRVSWAKPDGLHEAQTVNIDSQKVVSVDLGVAPDDVAGLQIEADTAVYAAAQATRSGDEDQADFAFITAVPATKVSAMVLPEHSVGRILLMNPGKSEARAHLYGFDGEGRYAANRQVDIQPGEGIGLDLDEIGKNVAIVRLEDDSKQLVWNMRVGTPDVSEANVAGLALLQPTSLMPQTLTVRAQPTQGLVQ</sequence>
<reference evidence="2 3" key="1">
    <citation type="journal article" date="2023" name="Microbiol. Spectr.">
        <title>Symbiosis of Carpenter Bees with Uncharacterized Lactic Acid Bacteria Showing NAD Auxotrophy.</title>
        <authorList>
            <person name="Kawasaki S."/>
            <person name="Ozawa K."/>
            <person name="Mori T."/>
            <person name="Yamamoto A."/>
            <person name="Ito M."/>
            <person name="Ohkuma M."/>
            <person name="Sakamoto M."/>
            <person name="Matsutani M."/>
        </authorList>
    </citation>
    <scope>NUCLEOTIDE SEQUENCE [LARGE SCALE GENOMIC DNA]</scope>
    <source>
        <strain evidence="2 3">KimH</strain>
    </source>
</reference>
<keyword evidence="1" id="KW-1133">Transmembrane helix</keyword>
<protein>
    <recommendedName>
        <fullName evidence="4">Organic solvents resistance ABC transporter permease</fullName>
    </recommendedName>
</protein>
<proteinExistence type="predicted"/>